<dbReference type="InterPro" id="IPR013216">
    <property type="entry name" value="Methyltransf_11"/>
</dbReference>
<dbReference type="Pfam" id="PF08241">
    <property type="entry name" value="Methyltransf_11"/>
    <property type="match status" value="1"/>
</dbReference>
<proteinExistence type="predicted"/>
<evidence type="ECO:0000259" key="1">
    <source>
        <dbReference type="Pfam" id="PF08241"/>
    </source>
</evidence>
<keyword evidence="3" id="KW-1185">Reference proteome</keyword>
<protein>
    <submittedName>
        <fullName evidence="2">Glycosyltransferase</fullName>
    </submittedName>
</protein>
<feature type="domain" description="Methyltransferase type 11" evidence="1">
    <location>
        <begin position="95"/>
        <end position="140"/>
    </location>
</feature>
<dbReference type="Gene3D" id="3.40.50.150">
    <property type="entry name" value="Vaccinia Virus protein VP39"/>
    <property type="match status" value="1"/>
</dbReference>
<dbReference type="SUPFAM" id="SSF53335">
    <property type="entry name" value="S-adenosyl-L-methionine-dependent methyltransferases"/>
    <property type="match status" value="1"/>
</dbReference>
<dbReference type="EMBL" id="CP029254">
    <property type="protein sequence ID" value="AWK09575.1"/>
    <property type="molecule type" value="Genomic_DNA"/>
</dbReference>
<gene>
    <name evidence="2" type="ORF">DDQ41_12330</name>
</gene>
<evidence type="ECO:0000313" key="2">
    <source>
        <dbReference type="EMBL" id="AWK09575.1"/>
    </source>
</evidence>
<dbReference type="Proteomes" id="UP000245051">
    <property type="component" value="Chromosome"/>
</dbReference>
<reference evidence="2 3" key="1">
    <citation type="submission" date="2018-05" db="EMBL/GenBank/DDBJ databases">
        <title>Complete genome sequence of the Type Strain of Streptomyces spongiicola HNM0071, the producer of staurosporine.</title>
        <authorList>
            <person name="Zhou S."/>
            <person name="Huang X."/>
        </authorList>
    </citation>
    <scope>NUCLEOTIDE SEQUENCE [LARGE SCALE GENOMIC DNA]</scope>
    <source>
        <strain evidence="2 3">HNM0071</strain>
    </source>
</reference>
<organism evidence="2 3">
    <name type="scientific">Streptomyces spongiicola</name>
    <dbReference type="NCBI Taxonomy" id="1690221"/>
    <lineage>
        <taxon>Bacteria</taxon>
        <taxon>Bacillati</taxon>
        <taxon>Actinomycetota</taxon>
        <taxon>Actinomycetes</taxon>
        <taxon>Kitasatosporales</taxon>
        <taxon>Streptomycetaceae</taxon>
        <taxon>Streptomyces</taxon>
    </lineage>
</organism>
<dbReference type="RefSeq" id="WP_109294545.1">
    <property type="nucleotide sequence ID" value="NZ_CP029254.1"/>
</dbReference>
<dbReference type="InterPro" id="IPR029063">
    <property type="entry name" value="SAM-dependent_MTases_sf"/>
</dbReference>
<accession>A0ABM6V677</accession>
<evidence type="ECO:0000313" key="3">
    <source>
        <dbReference type="Proteomes" id="UP000245051"/>
    </source>
</evidence>
<sequence length="246" mass="27951">MTAHVSAPSLDLLAEQIATLLADPSTSHGLARTLRATAKEIDISRYHRASSRAWPNGRVDTAPEKVQIGGGAHRIDGFYNIDAVPPADLLWDVREGIPLRDDSVRFMFSEHFLEHIDYPRSAKHYAREAHRVLAPGGQLVTGAPDAAFVLRHYPDNPILSEEMVERWYAKRDCLDDINTFLDLINYVFRDQDDDPTYTPHLWAYDHDKLTHLFTEAGFRTVEPWNFDATLANPKRQWGSVYVIATK</sequence>
<name>A0ABM6V677_9ACTN</name>